<comment type="caution">
    <text evidence="5">The sequence shown here is derived from an EMBL/GenBank/DDBJ whole genome shotgun (WGS) entry which is preliminary data.</text>
</comment>
<organism evidence="5 6">
    <name type="scientific">Abiotrophia defectiva ATCC 49176</name>
    <dbReference type="NCBI Taxonomy" id="592010"/>
    <lineage>
        <taxon>Bacteria</taxon>
        <taxon>Bacillati</taxon>
        <taxon>Bacillota</taxon>
        <taxon>Bacilli</taxon>
        <taxon>Lactobacillales</taxon>
        <taxon>Aerococcaceae</taxon>
        <taxon>Abiotrophia</taxon>
    </lineage>
</organism>
<keyword evidence="1" id="KW-0813">Transport</keyword>
<evidence type="ECO:0000256" key="2">
    <source>
        <dbReference type="ARBA" id="ARBA00022741"/>
    </source>
</evidence>
<sequence>MFFVLEVKHLVKHFGDLCAVNDVSFRVEPGSIMGIIGQNGSGKTTIFRMILNFLNLEPGASIEWQGQPMSSQVYDTVGYLPEERGLYDKMTIEDQIVFFAELRGMKKAQVLEKIDYWMEKFDVRGKRSDKIKSLSKGNQQKVQLIATLIHEPKLMILDEPFSGLDPVNADLLKQGILELKAKGSSIIFSSHNMNNVEEICDHLVMIHYGKQVLSGTVDEVKESFGRTRIFLESPDWNQAQLQALPGVEKVRHLSGHRYHLILSEESAGHAIFDAVTQGKYIAQFSQQPPTLDEIFKLKVEVSDHE</sequence>
<dbReference type="HOGENOM" id="CLU_000604_1_2_9"/>
<evidence type="ECO:0000313" key="5">
    <source>
        <dbReference type="EMBL" id="ESK65188.1"/>
    </source>
</evidence>
<dbReference type="InterPro" id="IPR051782">
    <property type="entry name" value="ABC_Transporter_VariousFunc"/>
</dbReference>
<accession>W1Q2A7</accession>
<dbReference type="InterPro" id="IPR027417">
    <property type="entry name" value="P-loop_NTPase"/>
</dbReference>
<reference evidence="5" key="1">
    <citation type="submission" date="2013-06" db="EMBL/GenBank/DDBJ databases">
        <authorList>
            <person name="Weinstock G."/>
            <person name="Sodergren E."/>
            <person name="Clifton S."/>
            <person name="Fulton L."/>
            <person name="Fulton B."/>
            <person name="Courtney L."/>
            <person name="Fronick C."/>
            <person name="Harrison M."/>
            <person name="Strong C."/>
            <person name="Farmer C."/>
            <person name="Delahaunty K."/>
            <person name="Markovic C."/>
            <person name="Hall O."/>
            <person name="Minx P."/>
            <person name="Tomlinson C."/>
            <person name="Mitreva M."/>
            <person name="Nelson J."/>
            <person name="Hou S."/>
            <person name="Wollam A."/>
            <person name="Pepin K.H."/>
            <person name="Johnson M."/>
            <person name="Bhonagiri V."/>
            <person name="Nash W.E."/>
            <person name="Warren W."/>
            <person name="Chinwalla A."/>
            <person name="Mardis E.R."/>
            <person name="Wilson R.K."/>
        </authorList>
    </citation>
    <scope>NUCLEOTIDE SEQUENCE [LARGE SCALE GENOMIC DNA]</scope>
    <source>
        <strain evidence="5">ATCC 49176</strain>
    </source>
</reference>
<dbReference type="STRING" id="592010.GCWU000182_001349"/>
<dbReference type="eggNOG" id="COG4152">
    <property type="taxonomic scope" value="Bacteria"/>
</dbReference>
<dbReference type="InterPro" id="IPR003439">
    <property type="entry name" value="ABC_transporter-like_ATP-bd"/>
</dbReference>
<dbReference type="PANTHER" id="PTHR42939">
    <property type="entry name" value="ABC TRANSPORTER ATP-BINDING PROTEIN ALBC-RELATED"/>
    <property type="match status" value="1"/>
</dbReference>
<keyword evidence="2" id="KW-0547">Nucleotide-binding</keyword>
<evidence type="ECO:0000256" key="1">
    <source>
        <dbReference type="ARBA" id="ARBA00022448"/>
    </source>
</evidence>
<dbReference type="PANTHER" id="PTHR42939:SF1">
    <property type="entry name" value="ABC TRANSPORTER ATP-BINDING PROTEIN ALBC-RELATED"/>
    <property type="match status" value="1"/>
</dbReference>
<dbReference type="Pfam" id="PF00005">
    <property type="entry name" value="ABC_tran"/>
    <property type="match status" value="1"/>
</dbReference>
<keyword evidence="3 5" id="KW-0067">ATP-binding</keyword>
<dbReference type="Proteomes" id="UP000019050">
    <property type="component" value="Unassembled WGS sequence"/>
</dbReference>
<dbReference type="GO" id="GO:0005524">
    <property type="term" value="F:ATP binding"/>
    <property type="evidence" value="ECO:0007669"/>
    <property type="project" value="UniProtKB-KW"/>
</dbReference>
<dbReference type="EMBL" id="ACIN03000013">
    <property type="protein sequence ID" value="ESK65188.1"/>
    <property type="molecule type" value="Genomic_DNA"/>
</dbReference>
<evidence type="ECO:0000259" key="4">
    <source>
        <dbReference type="PROSITE" id="PS50893"/>
    </source>
</evidence>
<dbReference type="SUPFAM" id="SSF52540">
    <property type="entry name" value="P-loop containing nucleoside triphosphate hydrolases"/>
    <property type="match status" value="1"/>
</dbReference>
<proteinExistence type="predicted"/>
<dbReference type="InterPro" id="IPR025302">
    <property type="entry name" value="DrrA1/2-like_C"/>
</dbReference>
<feature type="domain" description="ABC transporter" evidence="4">
    <location>
        <begin position="5"/>
        <end position="233"/>
    </location>
</feature>
<protein>
    <submittedName>
        <fullName evidence="5">ABC transporter, ATP-binding protein</fullName>
    </submittedName>
</protein>
<dbReference type="Pfam" id="PF13732">
    <property type="entry name" value="DrrA1-3_C"/>
    <property type="match status" value="1"/>
</dbReference>
<evidence type="ECO:0000256" key="3">
    <source>
        <dbReference type="ARBA" id="ARBA00022840"/>
    </source>
</evidence>
<dbReference type="InterPro" id="IPR017871">
    <property type="entry name" value="ABC_transporter-like_CS"/>
</dbReference>
<dbReference type="GO" id="GO:0016887">
    <property type="term" value="F:ATP hydrolysis activity"/>
    <property type="evidence" value="ECO:0007669"/>
    <property type="project" value="InterPro"/>
</dbReference>
<gene>
    <name evidence="5" type="ORF">GCWU000182_001349</name>
</gene>
<evidence type="ECO:0000313" key="6">
    <source>
        <dbReference type="Proteomes" id="UP000019050"/>
    </source>
</evidence>
<dbReference type="Gene3D" id="3.40.50.300">
    <property type="entry name" value="P-loop containing nucleotide triphosphate hydrolases"/>
    <property type="match status" value="1"/>
</dbReference>
<dbReference type="PROSITE" id="PS50893">
    <property type="entry name" value="ABC_TRANSPORTER_2"/>
    <property type="match status" value="1"/>
</dbReference>
<dbReference type="SMART" id="SM00382">
    <property type="entry name" value="AAA"/>
    <property type="match status" value="1"/>
</dbReference>
<name>W1Q2A7_ABIDE</name>
<dbReference type="AlphaFoldDB" id="W1Q2A7"/>
<dbReference type="InterPro" id="IPR003593">
    <property type="entry name" value="AAA+_ATPase"/>
</dbReference>
<keyword evidence="6" id="KW-1185">Reference proteome</keyword>
<dbReference type="PROSITE" id="PS00211">
    <property type="entry name" value="ABC_TRANSPORTER_1"/>
    <property type="match status" value="1"/>
</dbReference>